<evidence type="ECO:0000256" key="1">
    <source>
        <dbReference type="ARBA" id="ARBA00023015"/>
    </source>
</evidence>
<dbReference type="InterPro" id="IPR000524">
    <property type="entry name" value="Tscrpt_reg_HTH_GntR"/>
</dbReference>
<dbReference type="PROSITE" id="PS50949">
    <property type="entry name" value="HTH_GNTR"/>
    <property type="match status" value="1"/>
</dbReference>
<dbReference type="RefSeq" id="WP_380656778.1">
    <property type="nucleotide sequence ID" value="NZ_JBHRVQ010000001.1"/>
</dbReference>
<dbReference type="EMBL" id="JBHRVQ010000001">
    <property type="protein sequence ID" value="MFC3389503.1"/>
    <property type="molecule type" value="Genomic_DNA"/>
</dbReference>
<proteinExistence type="predicted"/>
<evidence type="ECO:0000256" key="2">
    <source>
        <dbReference type="ARBA" id="ARBA00023125"/>
    </source>
</evidence>
<dbReference type="PANTHER" id="PTHR38445:SF9">
    <property type="entry name" value="HTH-TYPE TRANSCRIPTIONAL REPRESSOR YTRA"/>
    <property type="match status" value="1"/>
</dbReference>
<gene>
    <name evidence="5" type="ORF">ACFOEO_13010</name>
</gene>
<dbReference type="PANTHER" id="PTHR38445">
    <property type="entry name" value="HTH-TYPE TRANSCRIPTIONAL REPRESSOR YTRA"/>
    <property type="match status" value="1"/>
</dbReference>
<dbReference type="CDD" id="cd07377">
    <property type="entry name" value="WHTH_GntR"/>
    <property type="match status" value="1"/>
</dbReference>
<keyword evidence="1" id="KW-0805">Transcription regulation</keyword>
<dbReference type="Proteomes" id="UP001595637">
    <property type="component" value="Unassembled WGS sequence"/>
</dbReference>
<keyword evidence="3" id="KW-0804">Transcription</keyword>
<dbReference type="Gene3D" id="1.10.10.10">
    <property type="entry name" value="Winged helix-like DNA-binding domain superfamily/Winged helix DNA-binding domain"/>
    <property type="match status" value="1"/>
</dbReference>
<dbReference type="Pfam" id="PF00392">
    <property type="entry name" value="GntR"/>
    <property type="match status" value="1"/>
</dbReference>
<dbReference type="InterPro" id="IPR036388">
    <property type="entry name" value="WH-like_DNA-bd_sf"/>
</dbReference>
<evidence type="ECO:0000256" key="3">
    <source>
        <dbReference type="ARBA" id="ARBA00023163"/>
    </source>
</evidence>
<accession>A0ABV7NAJ4</accession>
<protein>
    <submittedName>
        <fullName evidence="5">GntR family transcriptional regulator</fullName>
    </submittedName>
</protein>
<evidence type="ECO:0000313" key="6">
    <source>
        <dbReference type="Proteomes" id="UP001595637"/>
    </source>
</evidence>
<name>A0ABV7NAJ4_9STAP</name>
<reference evidence="6" key="1">
    <citation type="journal article" date="2019" name="Int. J. Syst. Evol. Microbiol.">
        <title>The Global Catalogue of Microorganisms (GCM) 10K type strain sequencing project: providing services to taxonomists for standard genome sequencing and annotation.</title>
        <authorList>
            <consortium name="The Broad Institute Genomics Platform"/>
            <consortium name="The Broad Institute Genome Sequencing Center for Infectious Disease"/>
            <person name="Wu L."/>
            <person name="Ma J."/>
        </authorList>
    </citation>
    <scope>NUCLEOTIDE SEQUENCE [LARGE SCALE GENOMIC DNA]</scope>
    <source>
        <strain evidence="6">CCM 7756</strain>
    </source>
</reference>
<dbReference type="SMART" id="SM00345">
    <property type="entry name" value="HTH_GNTR"/>
    <property type="match status" value="1"/>
</dbReference>
<dbReference type="SUPFAM" id="SSF46785">
    <property type="entry name" value="Winged helix' DNA-binding domain"/>
    <property type="match status" value="1"/>
</dbReference>
<organism evidence="5 6">
    <name type="scientific">Salinicoccus sesuvii</name>
    <dbReference type="NCBI Taxonomy" id="868281"/>
    <lineage>
        <taxon>Bacteria</taxon>
        <taxon>Bacillati</taxon>
        <taxon>Bacillota</taxon>
        <taxon>Bacilli</taxon>
        <taxon>Bacillales</taxon>
        <taxon>Staphylococcaceae</taxon>
        <taxon>Salinicoccus</taxon>
    </lineage>
</organism>
<feature type="domain" description="HTH gntR-type" evidence="4">
    <location>
        <begin position="10"/>
        <end position="78"/>
    </location>
</feature>
<evidence type="ECO:0000259" key="4">
    <source>
        <dbReference type="PROSITE" id="PS50949"/>
    </source>
</evidence>
<dbReference type="InterPro" id="IPR036390">
    <property type="entry name" value="WH_DNA-bd_sf"/>
</dbReference>
<evidence type="ECO:0000313" key="5">
    <source>
        <dbReference type="EMBL" id="MFC3389503.1"/>
    </source>
</evidence>
<sequence>MIDLDLKSRIPIYEQLIDRVKQLIIQGVIKPDEKLPSVRSLAQDLTINPNTIQKAYRELEREGYIYSLPGKGSFVSEVKQNENNMKILELTQDFQRIVSELLYLGASKERLIRMIQKTVEEGRKKDETRD</sequence>
<keyword evidence="6" id="KW-1185">Reference proteome</keyword>
<comment type="caution">
    <text evidence="5">The sequence shown here is derived from an EMBL/GenBank/DDBJ whole genome shotgun (WGS) entry which is preliminary data.</text>
</comment>
<keyword evidence="2" id="KW-0238">DNA-binding</keyword>